<keyword evidence="1" id="KW-1133">Transmembrane helix</keyword>
<reference evidence="3" key="1">
    <citation type="submission" date="2017-12" db="EMBL/GenBank/DDBJ databases">
        <authorList>
            <person name="Diaz M."/>
        </authorList>
    </citation>
    <scope>NUCLEOTIDE SEQUENCE [LARGE SCALE GENOMIC DNA]</scope>
    <source>
        <strain evidence="3">FI11154</strain>
    </source>
</reference>
<name>A0A2P9HF11_9HYPH</name>
<gene>
    <name evidence="2" type="ORF">OHAE_5295</name>
</gene>
<dbReference type="Proteomes" id="UP000246073">
    <property type="component" value="Unassembled WGS sequence"/>
</dbReference>
<feature type="transmembrane region" description="Helical" evidence="1">
    <location>
        <begin position="33"/>
        <end position="53"/>
    </location>
</feature>
<sequence>MEITCIDGILSNVARFSLFGKIIDLLSGLNVQFAFDLLAFSGTFGTAVGRWYWWHFSMV</sequence>
<dbReference type="EMBL" id="OOFM01000003">
    <property type="protein sequence ID" value="SPL62688.1"/>
    <property type="molecule type" value="Genomic_DNA"/>
</dbReference>
<proteinExistence type="predicted"/>
<evidence type="ECO:0000313" key="2">
    <source>
        <dbReference type="EMBL" id="SPL62688.1"/>
    </source>
</evidence>
<keyword evidence="1" id="KW-0812">Transmembrane</keyword>
<accession>A0A2P9HF11</accession>
<keyword evidence="1" id="KW-0472">Membrane</keyword>
<organism evidence="2 3">
    <name type="scientific">Ochrobactrum soli</name>
    <dbReference type="NCBI Taxonomy" id="2448455"/>
    <lineage>
        <taxon>Bacteria</taxon>
        <taxon>Pseudomonadati</taxon>
        <taxon>Pseudomonadota</taxon>
        <taxon>Alphaproteobacteria</taxon>
        <taxon>Hyphomicrobiales</taxon>
        <taxon>Brucellaceae</taxon>
        <taxon>Brucella/Ochrobactrum group</taxon>
        <taxon>Ochrobactrum</taxon>
    </lineage>
</organism>
<evidence type="ECO:0000256" key="1">
    <source>
        <dbReference type="SAM" id="Phobius"/>
    </source>
</evidence>
<protein>
    <submittedName>
        <fullName evidence="2">Uncharacterized protein</fullName>
    </submittedName>
</protein>
<evidence type="ECO:0000313" key="3">
    <source>
        <dbReference type="Proteomes" id="UP000246073"/>
    </source>
</evidence>
<dbReference type="AlphaFoldDB" id="A0A2P9HF11"/>